<name>A0ABV5BYL9_9BACL</name>
<accession>A0ABV5BYL9</accession>
<evidence type="ECO:0000313" key="3">
    <source>
        <dbReference type="Proteomes" id="UP001580430"/>
    </source>
</evidence>
<evidence type="ECO:0000256" key="1">
    <source>
        <dbReference type="SAM" id="MobiDB-lite"/>
    </source>
</evidence>
<dbReference type="EMBL" id="JBHIRY010000005">
    <property type="protein sequence ID" value="MFB5760256.1"/>
    <property type="molecule type" value="Genomic_DNA"/>
</dbReference>
<sequence>MRDDGKIVLEVKEVLDYLGINYDKWRKFSDAHEARNRNQAEDPIGLLPERHINDL</sequence>
<reference evidence="2 3" key="1">
    <citation type="submission" date="2024-09" db="EMBL/GenBank/DDBJ databases">
        <title>Paenibacillus zeirhizospherea sp. nov., isolated from surface of the maize (Zea mays) roots in a horticulture field, Hungary.</title>
        <authorList>
            <person name="Marton D."/>
            <person name="Farkas M."/>
            <person name="Bedics A."/>
            <person name="Toth E."/>
            <person name="Tancsics A."/>
            <person name="Boka K."/>
            <person name="Marati G."/>
            <person name="Kriszt B."/>
            <person name="Cserhati M."/>
        </authorList>
    </citation>
    <scope>NUCLEOTIDE SEQUENCE [LARGE SCALE GENOMIC DNA]</scope>
    <source>
        <strain evidence="2 3">JCM 18446</strain>
    </source>
</reference>
<organism evidence="2 3">
    <name type="scientific">Paenibacillus medicaginis</name>
    <dbReference type="NCBI Taxonomy" id="1470560"/>
    <lineage>
        <taxon>Bacteria</taxon>
        <taxon>Bacillati</taxon>
        <taxon>Bacillota</taxon>
        <taxon>Bacilli</taxon>
        <taxon>Bacillales</taxon>
        <taxon>Paenibacillaceae</taxon>
        <taxon>Paenibacillus</taxon>
    </lineage>
</organism>
<dbReference type="RefSeq" id="WP_375519431.1">
    <property type="nucleotide sequence ID" value="NZ_JBHIRY010000005.1"/>
</dbReference>
<keyword evidence="3" id="KW-1185">Reference proteome</keyword>
<proteinExistence type="predicted"/>
<gene>
    <name evidence="2" type="ORF">ACE5LO_07590</name>
</gene>
<protein>
    <submittedName>
        <fullName evidence="2">Uncharacterized protein</fullName>
    </submittedName>
</protein>
<feature type="region of interest" description="Disordered" evidence="1">
    <location>
        <begin position="33"/>
        <end position="55"/>
    </location>
</feature>
<comment type="caution">
    <text evidence="2">The sequence shown here is derived from an EMBL/GenBank/DDBJ whole genome shotgun (WGS) entry which is preliminary data.</text>
</comment>
<evidence type="ECO:0000313" key="2">
    <source>
        <dbReference type="EMBL" id="MFB5760256.1"/>
    </source>
</evidence>
<dbReference type="Proteomes" id="UP001580430">
    <property type="component" value="Unassembled WGS sequence"/>
</dbReference>